<dbReference type="EC" id="2.7.13.3" evidence="2"/>
<evidence type="ECO:0000256" key="8">
    <source>
        <dbReference type="ARBA" id="ARBA00023012"/>
    </source>
</evidence>
<evidence type="ECO:0000256" key="3">
    <source>
        <dbReference type="ARBA" id="ARBA00022553"/>
    </source>
</evidence>
<protein>
    <recommendedName>
        <fullName evidence="2">histidine kinase</fullName>
        <ecNumber evidence="2">2.7.13.3</ecNumber>
    </recommendedName>
</protein>
<dbReference type="CDD" id="cd19410">
    <property type="entry name" value="HK9-like_sensor"/>
    <property type="match status" value="1"/>
</dbReference>
<keyword evidence="12" id="KW-1185">Reference proteome</keyword>
<evidence type="ECO:0000256" key="6">
    <source>
        <dbReference type="ARBA" id="ARBA00022777"/>
    </source>
</evidence>
<organism evidence="11 12">
    <name type="scientific">Zoogloea dura</name>
    <dbReference type="NCBI Taxonomy" id="2728840"/>
    <lineage>
        <taxon>Bacteria</taxon>
        <taxon>Pseudomonadati</taxon>
        <taxon>Pseudomonadota</taxon>
        <taxon>Betaproteobacteria</taxon>
        <taxon>Rhodocyclales</taxon>
        <taxon>Zoogloeaceae</taxon>
        <taxon>Zoogloea</taxon>
    </lineage>
</organism>
<evidence type="ECO:0000259" key="10">
    <source>
        <dbReference type="PROSITE" id="PS50109"/>
    </source>
</evidence>
<dbReference type="Pfam" id="PF05227">
    <property type="entry name" value="CHASE3"/>
    <property type="match status" value="1"/>
</dbReference>
<dbReference type="SMART" id="SM00387">
    <property type="entry name" value="HATPase_c"/>
    <property type="match status" value="1"/>
</dbReference>
<evidence type="ECO:0000313" key="11">
    <source>
        <dbReference type="EMBL" id="NML27434.1"/>
    </source>
</evidence>
<dbReference type="InterPro" id="IPR007891">
    <property type="entry name" value="CHASE3"/>
</dbReference>
<feature type="transmembrane region" description="Helical" evidence="9">
    <location>
        <begin position="21"/>
        <end position="43"/>
    </location>
</feature>
<evidence type="ECO:0000256" key="1">
    <source>
        <dbReference type="ARBA" id="ARBA00000085"/>
    </source>
</evidence>
<dbReference type="GO" id="GO:0005524">
    <property type="term" value="F:ATP binding"/>
    <property type="evidence" value="ECO:0007669"/>
    <property type="project" value="UniProtKB-KW"/>
</dbReference>
<dbReference type="PANTHER" id="PTHR24421">
    <property type="entry name" value="NITRATE/NITRITE SENSOR PROTEIN NARX-RELATED"/>
    <property type="match status" value="1"/>
</dbReference>
<evidence type="ECO:0000313" key="12">
    <source>
        <dbReference type="Proteomes" id="UP000580043"/>
    </source>
</evidence>
<dbReference type="PANTHER" id="PTHR24421:SF10">
    <property type="entry name" value="NITRATE_NITRITE SENSOR PROTEIN NARQ"/>
    <property type="match status" value="1"/>
</dbReference>
<dbReference type="Proteomes" id="UP000580043">
    <property type="component" value="Unassembled WGS sequence"/>
</dbReference>
<dbReference type="InterPro" id="IPR036890">
    <property type="entry name" value="HATPase_C_sf"/>
</dbReference>
<dbReference type="Gene3D" id="3.30.565.10">
    <property type="entry name" value="Histidine kinase-like ATPase, C-terminal domain"/>
    <property type="match status" value="1"/>
</dbReference>
<dbReference type="GO" id="GO:0046983">
    <property type="term" value="F:protein dimerization activity"/>
    <property type="evidence" value="ECO:0007669"/>
    <property type="project" value="InterPro"/>
</dbReference>
<dbReference type="CDD" id="cd16917">
    <property type="entry name" value="HATPase_UhpB-NarQ-NarX-like"/>
    <property type="match status" value="1"/>
</dbReference>
<dbReference type="Pfam" id="PF07730">
    <property type="entry name" value="HisKA_3"/>
    <property type="match status" value="1"/>
</dbReference>
<keyword evidence="8" id="KW-0902">Two-component regulatory system</keyword>
<keyword evidence="9" id="KW-1133">Transmembrane helix</keyword>
<feature type="transmembrane region" description="Helical" evidence="9">
    <location>
        <begin position="199"/>
        <end position="217"/>
    </location>
</feature>
<keyword evidence="4" id="KW-0808">Transferase</keyword>
<dbReference type="EMBL" id="JABBGA010000015">
    <property type="protein sequence ID" value="NML27434.1"/>
    <property type="molecule type" value="Genomic_DNA"/>
</dbReference>
<dbReference type="Pfam" id="PF02518">
    <property type="entry name" value="HATPase_c"/>
    <property type="match status" value="1"/>
</dbReference>
<dbReference type="RefSeq" id="WP_169146973.1">
    <property type="nucleotide sequence ID" value="NZ_JABBGA010000015.1"/>
</dbReference>
<evidence type="ECO:0000256" key="4">
    <source>
        <dbReference type="ARBA" id="ARBA00022679"/>
    </source>
</evidence>
<keyword evidence="6 11" id="KW-0418">Kinase</keyword>
<evidence type="ECO:0000256" key="9">
    <source>
        <dbReference type="SAM" id="Phobius"/>
    </source>
</evidence>
<dbReference type="Gene3D" id="1.20.5.1930">
    <property type="match status" value="1"/>
</dbReference>
<keyword evidence="9" id="KW-0472">Membrane</keyword>
<gene>
    <name evidence="11" type="ORF">HHL15_16890</name>
</gene>
<keyword evidence="3" id="KW-0597">Phosphoprotein</keyword>
<keyword evidence="7" id="KW-0067">ATP-binding</keyword>
<name>A0A848G844_9RHOO</name>
<dbReference type="InterPro" id="IPR003594">
    <property type="entry name" value="HATPase_dom"/>
</dbReference>
<dbReference type="GO" id="GO:0016020">
    <property type="term" value="C:membrane"/>
    <property type="evidence" value="ECO:0007669"/>
    <property type="project" value="InterPro"/>
</dbReference>
<dbReference type="InterPro" id="IPR011712">
    <property type="entry name" value="Sig_transdc_His_kin_sub3_dim/P"/>
</dbReference>
<reference evidence="11 12" key="1">
    <citation type="submission" date="2020-04" db="EMBL/GenBank/DDBJ databases">
        <title>Zoogloea sp. G-4-1-14 isolated from soil.</title>
        <authorList>
            <person name="Dahal R.H."/>
        </authorList>
    </citation>
    <scope>NUCLEOTIDE SEQUENCE [LARGE SCALE GENOMIC DNA]</scope>
    <source>
        <strain evidence="11 12">G-4-1-14</strain>
    </source>
</reference>
<evidence type="ECO:0000256" key="7">
    <source>
        <dbReference type="ARBA" id="ARBA00022840"/>
    </source>
</evidence>
<comment type="catalytic activity">
    <reaction evidence="1">
        <text>ATP + protein L-histidine = ADP + protein N-phospho-L-histidine.</text>
        <dbReference type="EC" id="2.7.13.3"/>
    </reaction>
</comment>
<evidence type="ECO:0000256" key="2">
    <source>
        <dbReference type="ARBA" id="ARBA00012438"/>
    </source>
</evidence>
<accession>A0A848G844</accession>
<feature type="domain" description="Histidine kinase" evidence="10">
    <location>
        <begin position="267"/>
        <end position="461"/>
    </location>
</feature>
<comment type="caution">
    <text evidence="11">The sequence shown here is derived from an EMBL/GenBank/DDBJ whole genome shotgun (WGS) entry which is preliminary data.</text>
</comment>
<keyword evidence="5" id="KW-0547">Nucleotide-binding</keyword>
<dbReference type="SUPFAM" id="SSF55874">
    <property type="entry name" value="ATPase domain of HSP90 chaperone/DNA topoisomerase II/histidine kinase"/>
    <property type="match status" value="1"/>
</dbReference>
<evidence type="ECO:0000256" key="5">
    <source>
        <dbReference type="ARBA" id="ARBA00022741"/>
    </source>
</evidence>
<dbReference type="InterPro" id="IPR050482">
    <property type="entry name" value="Sensor_HK_TwoCompSys"/>
</dbReference>
<proteinExistence type="predicted"/>
<dbReference type="InterPro" id="IPR005467">
    <property type="entry name" value="His_kinase_dom"/>
</dbReference>
<sequence>MPADIASRSNSRFARLRIRPYWRYWHYVLVAVGCVLVLTLLAASHTHSRFGVEAVQAVQDSKARVARLDQVLLTMADAETSVRGYLLTRSDVYLEPYRDSEQRIGPLLADLEKDFAPGAPDRDEFEVLKELIHLKREHMARGVASGRLTEPIAPGQVGPGKAFMDQIRLSLTILREHRSSIDDRLVREYLARLDDMQNAVTALALGALGLIIALFGVQQRQTALRARIAELLAHENTELESIVEQRTRDLSNLASYLTNAREEERGRLARELHDELGALLTAAKMDAGWLLRSLGPGTTQDIRDRFKRLIDTIGSGIAVKRRIIDDLRPPLLQGLGLVEALRALADDFSRDLEVEALLPDPDPAPAEDQALALFRIAQEAFTNIRKYAHASHVELGLRLEDGELQLWIRDDGAGFDPDSPMLNRHGLAGMKHRVQMFGGSLEVISRPGKGCCIEARMPLQPQAA</sequence>
<keyword evidence="9" id="KW-0812">Transmembrane</keyword>
<dbReference type="AlphaFoldDB" id="A0A848G844"/>
<dbReference type="GO" id="GO:0000155">
    <property type="term" value="F:phosphorelay sensor kinase activity"/>
    <property type="evidence" value="ECO:0007669"/>
    <property type="project" value="InterPro"/>
</dbReference>
<dbReference type="PROSITE" id="PS50109">
    <property type="entry name" value="HIS_KIN"/>
    <property type="match status" value="1"/>
</dbReference>